<evidence type="ECO:0000313" key="3">
    <source>
        <dbReference type="Proteomes" id="UP001146067"/>
    </source>
</evidence>
<dbReference type="RefSeq" id="WP_270109752.1">
    <property type="nucleotide sequence ID" value="NZ_JAPZVP010000006.1"/>
</dbReference>
<feature type="compositionally biased region" description="Basic and acidic residues" evidence="1">
    <location>
        <begin position="196"/>
        <end position="245"/>
    </location>
</feature>
<feature type="region of interest" description="Disordered" evidence="1">
    <location>
        <begin position="172"/>
        <end position="461"/>
    </location>
</feature>
<dbReference type="Gene3D" id="1.10.287.1060">
    <property type="entry name" value="ESAT-6-like"/>
    <property type="match status" value="1"/>
</dbReference>
<name>A0A9X3T3D1_9ACTN</name>
<feature type="compositionally biased region" description="Low complexity" evidence="1">
    <location>
        <begin position="255"/>
        <end position="272"/>
    </location>
</feature>
<dbReference type="Proteomes" id="UP001146067">
    <property type="component" value="Unassembled WGS sequence"/>
</dbReference>
<evidence type="ECO:0000313" key="2">
    <source>
        <dbReference type="EMBL" id="MDA1359860.1"/>
    </source>
</evidence>
<sequence length="461" mass="47510">MPAYEEALAADPTAFVDCAAEMSAAGTDLSDHGTEYGTKVTAINDGWQDQANAAFNDDVSIVDAHVDEVVSKVGGAAEVLHTGGSAMVSQVDQLKATDAAYKGAGFVVQPAPKVELGPVHWAAIAAAGPFGPVLQAVFQARADEGTMQLTTGLAVLTATDVATGTALTSAAGELQPLEDKGPGATDCLPVDDEDREGNLEKVDQRADAEADKDADKKTGQDEKDQEKDVEEKDKDDQGKDEAEKDKEDEDKQEQDQAQPQQPEDPSNEVPQPEGERPQPEQPEVPGFEPPGQPEVPDFSTDPITPGTPDLGSPWKPSELEDPEVPSGGLASGGGGGLGGGLGSPEVPTGGPGGGSAGLVATPGGGSAAGTAAPGSRPGFGGGLVGAPARGPVNPDEEYERESFLTEDPEDDVWGIGTDEGNPYVDYQEEQPKEPELPLLPPVDELPPITFPGFDLPEPGKS</sequence>
<dbReference type="AlphaFoldDB" id="A0A9X3T3D1"/>
<organism evidence="2 3">
    <name type="scientific">Glycomyces luteolus</name>
    <dbReference type="NCBI Taxonomy" id="2670330"/>
    <lineage>
        <taxon>Bacteria</taxon>
        <taxon>Bacillati</taxon>
        <taxon>Actinomycetota</taxon>
        <taxon>Actinomycetes</taxon>
        <taxon>Glycomycetales</taxon>
        <taxon>Glycomycetaceae</taxon>
        <taxon>Glycomyces</taxon>
    </lineage>
</organism>
<protein>
    <submittedName>
        <fullName evidence="2">Uncharacterized protein</fullName>
    </submittedName>
</protein>
<dbReference type="InterPro" id="IPR036689">
    <property type="entry name" value="ESAT-6-like_sf"/>
</dbReference>
<dbReference type="EMBL" id="JAPZVP010000006">
    <property type="protein sequence ID" value="MDA1359860.1"/>
    <property type="molecule type" value="Genomic_DNA"/>
</dbReference>
<dbReference type="SUPFAM" id="SSF140453">
    <property type="entry name" value="EsxAB dimer-like"/>
    <property type="match status" value="1"/>
</dbReference>
<proteinExistence type="predicted"/>
<accession>A0A9X3T3D1</accession>
<comment type="caution">
    <text evidence="2">The sequence shown here is derived from an EMBL/GenBank/DDBJ whole genome shotgun (WGS) entry which is preliminary data.</text>
</comment>
<feature type="compositionally biased region" description="Acidic residues" evidence="1">
    <location>
        <begin position="394"/>
        <end position="412"/>
    </location>
</feature>
<keyword evidence="3" id="KW-1185">Reference proteome</keyword>
<feature type="compositionally biased region" description="Gly residues" evidence="1">
    <location>
        <begin position="349"/>
        <end position="367"/>
    </location>
</feature>
<gene>
    <name evidence="2" type="ORF">O1R50_09515</name>
</gene>
<reference evidence="2" key="1">
    <citation type="submission" date="2022-12" db="EMBL/GenBank/DDBJ databases">
        <title>Gycomyces niveus sp.nov.,a novel actinomycete isolated from soil in Shouguan.</title>
        <authorList>
            <person name="Yang X."/>
        </authorList>
    </citation>
    <scope>NUCLEOTIDE SEQUENCE</scope>
    <source>
        <strain evidence="2">NEAU-A15</strain>
    </source>
</reference>
<feature type="compositionally biased region" description="Pro residues" evidence="1">
    <location>
        <begin position="279"/>
        <end position="293"/>
    </location>
</feature>
<evidence type="ECO:0000256" key="1">
    <source>
        <dbReference type="SAM" id="MobiDB-lite"/>
    </source>
</evidence>
<feature type="compositionally biased region" description="Gly residues" evidence="1">
    <location>
        <begin position="329"/>
        <end position="342"/>
    </location>
</feature>